<dbReference type="EMBL" id="JAXCGZ010002001">
    <property type="protein sequence ID" value="KAK7084710.1"/>
    <property type="molecule type" value="Genomic_DNA"/>
</dbReference>
<dbReference type="AlphaFoldDB" id="A0AAN8XUV0"/>
<evidence type="ECO:0000313" key="2">
    <source>
        <dbReference type="EMBL" id="KAK7084710.1"/>
    </source>
</evidence>
<evidence type="ECO:0000313" key="3">
    <source>
        <dbReference type="Proteomes" id="UP001381693"/>
    </source>
</evidence>
<accession>A0AAN8XUV0</accession>
<dbReference type="Proteomes" id="UP001381693">
    <property type="component" value="Unassembled WGS sequence"/>
</dbReference>
<name>A0AAN8XUV0_HALRR</name>
<sequence>MCFHLLVMATASITVLLLTLVSFVMGAAVLREDGPCARYCTNRFGKRICCEGVRFHGKPRCPPAPRILMDCTAEEEMSKHVKVTECQVDDECGTDELCCSDICHDGPAKICMPSVFNNLHLFSIP</sequence>
<evidence type="ECO:0000256" key="1">
    <source>
        <dbReference type="SAM" id="SignalP"/>
    </source>
</evidence>
<keyword evidence="1" id="KW-0732">Signal</keyword>
<feature type="signal peptide" evidence="1">
    <location>
        <begin position="1"/>
        <end position="26"/>
    </location>
</feature>
<gene>
    <name evidence="2" type="ORF">SK128_003728</name>
</gene>
<feature type="chain" id="PRO_5042856570" evidence="1">
    <location>
        <begin position="27"/>
        <end position="125"/>
    </location>
</feature>
<proteinExistence type="predicted"/>
<reference evidence="2 3" key="1">
    <citation type="submission" date="2023-11" db="EMBL/GenBank/DDBJ databases">
        <title>Halocaridina rubra genome assembly.</title>
        <authorList>
            <person name="Smith C."/>
        </authorList>
    </citation>
    <scope>NUCLEOTIDE SEQUENCE [LARGE SCALE GENOMIC DNA]</scope>
    <source>
        <strain evidence="2">EP-1</strain>
        <tissue evidence="2">Whole</tissue>
    </source>
</reference>
<keyword evidence="3" id="KW-1185">Reference proteome</keyword>
<protein>
    <submittedName>
        <fullName evidence="2">Uncharacterized protein</fullName>
    </submittedName>
</protein>
<comment type="caution">
    <text evidence="2">The sequence shown here is derived from an EMBL/GenBank/DDBJ whole genome shotgun (WGS) entry which is preliminary data.</text>
</comment>
<organism evidence="2 3">
    <name type="scientific">Halocaridina rubra</name>
    <name type="common">Hawaiian red shrimp</name>
    <dbReference type="NCBI Taxonomy" id="373956"/>
    <lineage>
        <taxon>Eukaryota</taxon>
        <taxon>Metazoa</taxon>
        <taxon>Ecdysozoa</taxon>
        <taxon>Arthropoda</taxon>
        <taxon>Crustacea</taxon>
        <taxon>Multicrustacea</taxon>
        <taxon>Malacostraca</taxon>
        <taxon>Eumalacostraca</taxon>
        <taxon>Eucarida</taxon>
        <taxon>Decapoda</taxon>
        <taxon>Pleocyemata</taxon>
        <taxon>Caridea</taxon>
        <taxon>Atyoidea</taxon>
        <taxon>Atyidae</taxon>
        <taxon>Halocaridina</taxon>
    </lineage>
</organism>